<dbReference type="GO" id="GO:0046872">
    <property type="term" value="F:metal ion binding"/>
    <property type="evidence" value="ECO:0007669"/>
    <property type="project" value="UniProtKB-KW"/>
</dbReference>
<reference evidence="6 7" key="1">
    <citation type="submission" date="2017-06" db="EMBL/GenBank/DDBJ databases">
        <authorList>
            <person name="Kim H.J."/>
            <person name="Triplett B.A."/>
        </authorList>
    </citation>
    <scope>NUCLEOTIDE SEQUENCE [LARGE SCALE GENOMIC DNA]</scope>
    <source>
        <strain evidence="6 7">DSM 45207</strain>
    </source>
</reference>
<dbReference type="Gene3D" id="3.40.50.1000">
    <property type="entry name" value="HAD superfamily/HAD-like"/>
    <property type="match status" value="2"/>
</dbReference>
<evidence type="ECO:0000256" key="5">
    <source>
        <dbReference type="ARBA" id="ARBA00039666"/>
    </source>
</evidence>
<keyword evidence="7" id="KW-1185">Reference proteome</keyword>
<evidence type="ECO:0000256" key="1">
    <source>
        <dbReference type="ARBA" id="ARBA00001946"/>
    </source>
</evidence>
<evidence type="ECO:0000256" key="3">
    <source>
        <dbReference type="ARBA" id="ARBA00022723"/>
    </source>
</evidence>
<keyword evidence="3" id="KW-0479">Metal-binding</keyword>
<organism evidence="6 7">
    <name type="scientific">Haloechinothrix alba</name>
    <dbReference type="NCBI Taxonomy" id="664784"/>
    <lineage>
        <taxon>Bacteria</taxon>
        <taxon>Bacillati</taxon>
        <taxon>Actinomycetota</taxon>
        <taxon>Actinomycetes</taxon>
        <taxon>Pseudonocardiales</taxon>
        <taxon>Pseudonocardiaceae</taxon>
        <taxon>Haloechinothrix</taxon>
    </lineage>
</organism>
<dbReference type="GO" id="GO:0005737">
    <property type="term" value="C:cytoplasm"/>
    <property type="evidence" value="ECO:0007669"/>
    <property type="project" value="TreeGrafter"/>
</dbReference>
<dbReference type="InterPro" id="IPR006357">
    <property type="entry name" value="HAD-SF_hydro_IIA"/>
</dbReference>
<comment type="cofactor">
    <cofactor evidence="1">
        <name>Mg(2+)</name>
        <dbReference type="ChEBI" id="CHEBI:18420"/>
    </cofactor>
</comment>
<dbReference type="Pfam" id="PF13242">
    <property type="entry name" value="Hydrolase_like"/>
    <property type="match status" value="1"/>
</dbReference>
<protein>
    <recommendedName>
        <fullName evidence="5">Haloacid dehalogenase-like hydrolase domain-containing protein 2</fullName>
    </recommendedName>
</protein>
<dbReference type="PANTHER" id="PTHR19288">
    <property type="entry name" value="4-NITROPHENYLPHOSPHATASE-RELATED"/>
    <property type="match status" value="1"/>
</dbReference>
<dbReference type="PANTHER" id="PTHR19288:SF46">
    <property type="entry name" value="HALOACID DEHALOGENASE-LIKE HYDROLASE DOMAIN-CONTAINING PROTEIN 2"/>
    <property type="match status" value="1"/>
</dbReference>
<evidence type="ECO:0000313" key="6">
    <source>
        <dbReference type="EMBL" id="SNR41032.1"/>
    </source>
</evidence>
<comment type="similarity">
    <text evidence="2">Belongs to the HAD-like hydrolase superfamily.</text>
</comment>
<gene>
    <name evidence="6" type="ORF">SAMN06265360_10576</name>
</gene>
<accession>A0A238W3A1</accession>
<dbReference type="AlphaFoldDB" id="A0A238W3A1"/>
<keyword evidence="6" id="KW-0378">Hydrolase</keyword>
<dbReference type="NCBIfam" id="TIGR01458">
    <property type="entry name" value="HAD-SF-IIA-hyp3"/>
    <property type="match status" value="1"/>
</dbReference>
<evidence type="ECO:0000256" key="4">
    <source>
        <dbReference type="ARBA" id="ARBA00022842"/>
    </source>
</evidence>
<dbReference type="GO" id="GO:0016791">
    <property type="term" value="F:phosphatase activity"/>
    <property type="evidence" value="ECO:0007669"/>
    <property type="project" value="InterPro"/>
</dbReference>
<evidence type="ECO:0000256" key="2">
    <source>
        <dbReference type="ARBA" id="ARBA00007958"/>
    </source>
</evidence>
<name>A0A238W3A1_9PSEU</name>
<dbReference type="EMBL" id="FZNW01000005">
    <property type="protein sequence ID" value="SNR41032.1"/>
    <property type="molecule type" value="Genomic_DNA"/>
</dbReference>
<dbReference type="Pfam" id="PF13344">
    <property type="entry name" value="Hydrolase_6"/>
    <property type="match status" value="1"/>
</dbReference>
<proteinExistence type="inferred from homology"/>
<dbReference type="InterPro" id="IPR006355">
    <property type="entry name" value="LHPP/HDHD2"/>
</dbReference>
<dbReference type="RefSeq" id="WP_089300409.1">
    <property type="nucleotide sequence ID" value="NZ_FZNW01000005.1"/>
</dbReference>
<dbReference type="InterPro" id="IPR036412">
    <property type="entry name" value="HAD-like_sf"/>
</dbReference>
<evidence type="ECO:0000313" key="7">
    <source>
        <dbReference type="Proteomes" id="UP000198348"/>
    </source>
</evidence>
<keyword evidence="4" id="KW-0460">Magnesium</keyword>
<dbReference type="OrthoDB" id="148966at2"/>
<dbReference type="InterPro" id="IPR023214">
    <property type="entry name" value="HAD_sf"/>
</dbReference>
<dbReference type="SUPFAM" id="SSF56784">
    <property type="entry name" value="HAD-like"/>
    <property type="match status" value="1"/>
</dbReference>
<dbReference type="Proteomes" id="UP000198348">
    <property type="component" value="Unassembled WGS sequence"/>
</dbReference>
<sequence length="260" mass="27143">MSAATVRAVLLDIEGTVYSGDGLVPGAAEALAWLRERDIPVRFVTNIDSRSPATIVVQLVGFGLDVSEDEVFTPIAAARAAFDADRQARVYPLVNVAVHGLLDRLVTSPPYTHVLVGDCRDVLSYEALDEAFRAVREGAELVALQRSRYFKRADGDHIDAGAIVAALEHSTGTQARVLGKPSTEFFALAAASAGADVGQCLVLGDDALSDVAGGRAAGARSVQVRTGKFADQNAEGVVDSTGEFVDSIAQLPGLIGGVHG</sequence>